<dbReference type="InterPro" id="IPR021647">
    <property type="entry name" value="CusF_Ec"/>
</dbReference>
<dbReference type="Proteomes" id="UP000246744">
    <property type="component" value="Unassembled WGS sequence"/>
</dbReference>
<name>A0A317PXQ1_9ENTR</name>
<protein>
    <submittedName>
        <fullName evidence="2">Cu(I)/Ag(I) efflux system protein CusF</fullName>
    </submittedName>
</protein>
<dbReference type="Pfam" id="PF11604">
    <property type="entry name" value="CusF_Ec"/>
    <property type="match status" value="1"/>
</dbReference>
<comment type="caution">
    <text evidence="2">The sequence shown here is derived from an EMBL/GenBank/DDBJ whole genome shotgun (WGS) entry which is preliminary data.</text>
</comment>
<sequence length="132" mass="14178">MKLLSVRFAALRGTLLVTALYTATLLLTAPTAALAESMHDMHDMQGMQDMPGMNTPAAQPADVITATGVVKNWGAEKVSIAHQAIPQLNWPPMTMQFSLQGYQGQAFAPGQHITFAFKQVTTGYQLVSASTN</sequence>
<gene>
    <name evidence="2" type="ORF">DES37_109165</name>
</gene>
<proteinExistence type="predicted"/>
<keyword evidence="1" id="KW-0732">Signal</keyword>
<dbReference type="EMBL" id="QGTS01000009">
    <property type="protein sequence ID" value="PWW07045.1"/>
    <property type="molecule type" value="Genomic_DNA"/>
</dbReference>
<organism evidence="2 3">
    <name type="scientific">Mangrovibacter plantisponsor</name>
    <dbReference type="NCBI Taxonomy" id="451513"/>
    <lineage>
        <taxon>Bacteria</taxon>
        <taxon>Pseudomonadati</taxon>
        <taxon>Pseudomonadota</taxon>
        <taxon>Gammaproteobacteria</taxon>
        <taxon>Enterobacterales</taxon>
        <taxon>Enterobacteriaceae</taxon>
        <taxon>Mangrovibacter</taxon>
    </lineage>
</organism>
<dbReference type="InterPro" id="IPR042230">
    <property type="entry name" value="CusF_sf"/>
</dbReference>
<feature type="signal peptide" evidence="1">
    <location>
        <begin position="1"/>
        <end position="35"/>
    </location>
</feature>
<dbReference type="RefSeq" id="WP_245930102.1">
    <property type="nucleotide sequence ID" value="NZ_QGTS01000009.1"/>
</dbReference>
<dbReference type="AlphaFoldDB" id="A0A317PXQ1"/>
<accession>A0A317PXQ1</accession>
<evidence type="ECO:0000313" key="3">
    <source>
        <dbReference type="Proteomes" id="UP000246744"/>
    </source>
</evidence>
<feature type="chain" id="PRO_5016407137" evidence="1">
    <location>
        <begin position="36"/>
        <end position="132"/>
    </location>
</feature>
<evidence type="ECO:0000313" key="2">
    <source>
        <dbReference type="EMBL" id="PWW07045.1"/>
    </source>
</evidence>
<evidence type="ECO:0000256" key="1">
    <source>
        <dbReference type="SAM" id="SignalP"/>
    </source>
</evidence>
<dbReference type="Gene3D" id="2.40.50.320">
    <property type="entry name" value="Copper binding periplasmic protein CusF"/>
    <property type="match status" value="1"/>
</dbReference>
<keyword evidence="3" id="KW-1185">Reference proteome</keyword>
<reference evidence="2 3" key="1">
    <citation type="submission" date="2018-05" db="EMBL/GenBank/DDBJ databases">
        <title>Genomic Encyclopedia of Type Strains, Phase IV (KMG-IV): sequencing the most valuable type-strain genomes for metagenomic binning, comparative biology and taxonomic classification.</title>
        <authorList>
            <person name="Goeker M."/>
        </authorList>
    </citation>
    <scope>NUCLEOTIDE SEQUENCE [LARGE SCALE GENOMIC DNA]</scope>
    <source>
        <strain evidence="2 3">DSM 19579</strain>
    </source>
</reference>